<evidence type="ECO:0000256" key="2">
    <source>
        <dbReference type="ARBA" id="ARBA00005615"/>
    </source>
</evidence>
<protein>
    <recommendedName>
        <fullName evidence="4 7">Trehalase</fullName>
        <ecNumber evidence="3 7">3.2.1.28</ecNumber>
    </recommendedName>
    <alternativeName>
        <fullName evidence="7">Alpha-trehalose glucohydrolase</fullName>
    </alternativeName>
</protein>
<evidence type="ECO:0000256" key="6">
    <source>
        <dbReference type="ARBA" id="ARBA00023295"/>
    </source>
</evidence>
<gene>
    <name evidence="8" type="ORF">TCNE_LOCUS9656</name>
</gene>
<dbReference type="PANTHER" id="PTHR23403:SF1">
    <property type="entry name" value="TREHALASE"/>
    <property type="match status" value="1"/>
</dbReference>
<dbReference type="WBParaSite" id="TCNE_0000965601-mRNA-1">
    <property type="protein sequence ID" value="TCNE_0000965601-mRNA-1"/>
    <property type="gene ID" value="TCNE_0000965601"/>
</dbReference>
<reference evidence="10" key="1">
    <citation type="submission" date="2016-06" db="UniProtKB">
        <authorList>
            <consortium name="WormBaseParasite"/>
        </authorList>
    </citation>
    <scope>IDENTIFICATION</scope>
</reference>
<organism evidence="9 10">
    <name type="scientific">Toxocara canis</name>
    <name type="common">Canine roundworm</name>
    <dbReference type="NCBI Taxonomy" id="6265"/>
    <lineage>
        <taxon>Eukaryota</taxon>
        <taxon>Metazoa</taxon>
        <taxon>Ecdysozoa</taxon>
        <taxon>Nematoda</taxon>
        <taxon>Chromadorea</taxon>
        <taxon>Rhabditida</taxon>
        <taxon>Spirurina</taxon>
        <taxon>Ascaridomorpha</taxon>
        <taxon>Ascaridoidea</taxon>
        <taxon>Toxocaridae</taxon>
        <taxon>Toxocara</taxon>
    </lineage>
</organism>
<evidence type="ECO:0000256" key="1">
    <source>
        <dbReference type="ARBA" id="ARBA00001576"/>
    </source>
</evidence>
<dbReference type="GO" id="GO:0005993">
    <property type="term" value="P:trehalose catabolic process"/>
    <property type="evidence" value="ECO:0007669"/>
    <property type="project" value="TreeGrafter"/>
</dbReference>
<comment type="similarity">
    <text evidence="2 7">Belongs to the glycosyl hydrolase 37 family.</text>
</comment>
<dbReference type="Proteomes" id="UP000050794">
    <property type="component" value="Unassembled WGS sequence"/>
</dbReference>
<evidence type="ECO:0000256" key="5">
    <source>
        <dbReference type="ARBA" id="ARBA00022801"/>
    </source>
</evidence>
<accession>A0A183UMD6</accession>
<evidence type="ECO:0000313" key="10">
    <source>
        <dbReference type="WBParaSite" id="TCNE_0000965601-mRNA-1"/>
    </source>
</evidence>
<sequence length="588" mass="69147">MNLNLRSDSPASIIYCEGKLLHAVMMLHLYLDSKTFVDKPLKKSPKEVAEAFEKKFPDDIKYGDREAVRAFLDENFEKVGQELSECKLPDWQPRPPKLLAIRNRHLRKFALDINRIWSRLCRKMKKEVEEFSDRRSLIYVPNHFVVPGGRFREFYYWDTYWIIKGLLASGLYETTRAMLGNFKHMIDEFGFVPNGGRIYYKRRSQPPFFIPMVLEYYKATKDKEFLASFLPTMQKEFDFWQERRSINITVKKKEYEFFHYRADSNAPRPESYREDLYTMLIAKPPSSRVLWRDIASAAESGWDFSSRWFADHKRLTTIQTTKIVPVDLNAILCGNMEILAYLYNEVGNKEMHRHFRQMYDDFVRKFKEVFYDADEGAWYDFNRDTGFLNDAAFPSMAVPLFTMCYDRLDTEMGANVLSTLKRRGLLQFPAGVPTSVKKGTSQQWDYPNGWAPINHMLIEGLRKTGIPELQQTALNLATRWISRNYHVFMAENIMWEKYDVSKQYIRKARGGEYENQEGFGWTNGVVLDLLVTYAKQLDVEPSSFHNNTFIFDDYDEYEFDGGHSTAHFTFIPIMIATIIVALQNTIHF</sequence>
<reference evidence="8 9" key="2">
    <citation type="submission" date="2018-11" db="EMBL/GenBank/DDBJ databases">
        <authorList>
            <consortium name="Pathogen Informatics"/>
        </authorList>
    </citation>
    <scope>NUCLEOTIDE SEQUENCE [LARGE SCALE GENOMIC DNA]</scope>
</reference>
<evidence type="ECO:0000256" key="3">
    <source>
        <dbReference type="ARBA" id="ARBA00012757"/>
    </source>
</evidence>
<comment type="catalytic activity">
    <reaction evidence="1 7">
        <text>alpha,alpha-trehalose + H2O = alpha-D-glucose + beta-D-glucose</text>
        <dbReference type="Rhea" id="RHEA:32675"/>
        <dbReference type="ChEBI" id="CHEBI:15377"/>
        <dbReference type="ChEBI" id="CHEBI:15903"/>
        <dbReference type="ChEBI" id="CHEBI:16551"/>
        <dbReference type="ChEBI" id="CHEBI:17925"/>
        <dbReference type="EC" id="3.2.1.28"/>
    </reaction>
</comment>
<name>A0A183UMD6_TOXCA</name>
<evidence type="ECO:0000313" key="8">
    <source>
        <dbReference type="EMBL" id="VDM40977.1"/>
    </source>
</evidence>
<evidence type="ECO:0000256" key="4">
    <source>
        <dbReference type="ARBA" id="ARBA00019905"/>
    </source>
</evidence>
<dbReference type="GO" id="GO:0004555">
    <property type="term" value="F:alpha,alpha-trehalase activity"/>
    <property type="evidence" value="ECO:0007669"/>
    <property type="project" value="UniProtKB-EC"/>
</dbReference>
<dbReference type="InterPro" id="IPR012341">
    <property type="entry name" value="6hp_glycosidase-like_sf"/>
</dbReference>
<keyword evidence="6 7" id="KW-0326">Glycosidase</keyword>
<proteinExistence type="inferred from homology"/>
<keyword evidence="9" id="KW-1185">Reference proteome</keyword>
<dbReference type="EC" id="3.2.1.28" evidence="3 7"/>
<dbReference type="PANTHER" id="PTHR23403">
    <property type="entry name" value="TREHALASE"/>
    <property type="match status" value="1"/>
</dbReference>
<dbReference type="PROSITE" id="PS00927">
    <property type="entry name" value="TREHALASE_1"/>
    <property type="match status" value="1"/>
</dbReference>
<dbReference type="PRINTS" id="PR00744">
    <property type="entry name" value="GLHYDRLASE37"/>
</dbReference>
<dbReference type="InterPro" id="IPR008928">
    <property type="entry name" value="6-hairpin_glycosidase_sf"/>
</dbReference>
<evidence type="ECO:0000313" key="9">
    <source>
        <dbReference type="Proteomes" id="UP000050794"/>
    </source>
</evidence>
<dbReference type="SUPFAM" id="SSF48208">
    <property type="entry name" value="Six-hairpin glycosidases"/>
    <property type="match status" value="1"/>
</dbReference>
<keyword evidence="5 7" id="KW-0378">Hydrolase</keyword>
<dbReference type="InterPro" id="IPR001661">
    <property type="entry name" value="Glyco_hydro_37"/>
</dbReference>
<dbReference type="Pfam" id="PF01204">
    <property type="entry name" value="Trehalase"/>
    <property type="match status" value="1"/>
</dbReference>
<dbReference type="InterPro" id="IPR018232">
    <property type="entry name" value="Glyco_hydro_37_CS"/>
</dbReference>
<dbReference type="Gene3D" id="1.50.10.10">
    <property type="match status" value="1"/>
</dbReference>
<dbReference type="EMBL" id="UYWY01020239">
    <property type="protein sequence ID" value="VDM40977.1"/>
    <property type="molecule type" value="Genomic_DNA"/>
</dbReference>
<evidence type="ECO:0000256" key="7">
    <source>
        <dbReference type="RuleBase" id="RU361180"/>
    </source>
</evidence>
<dbReference type="AlphaFoldDB" id="A0A183UMD6"/>
<dbReference type="PROSITE" id="PS00928">
    <property type="entry name" value="TREHALASE_2"/>
    <property type="match status" value="1"/>
</dbReference>